<keyword evidence="2" id="KW-1185">Reference proteome</keyword>
<name>A0AAV5T685_9BILA</name>
<accession>A0AAV5T685</accession>
<proteinExistence type="predicted"/>
<protein>
    <submittedName>
        <fullName evidence="1">Uncharacterized protein</fullName>
    </submittedName>
</protein>
<evidence type="ECO:0000313" key="1">
    <source>
        <dbReference type="EMBL" id="GMS91036.1"/>
    </source>
</evidence>
<dbReference type="Proteomes" id="UP001432027">
    <property type="component" value="Unassembled WGS sequence"/>
</dbReference>
<gene>
    <name evidence="1" type="ORF">PENTCL1PPCAC_13211</name>
</gene>
<reference evidence="1" key="1">
    <citation type="submission" date="2023-10" db="EMBL/GenBank/DDBJ databases">
        <title>Genome assembly of Pristionchus species.</title>
        <authorList>
            <person name="Yoshida K."/>
            <person name="Sommer R.J."/>
        </authorList>
    </citation>
    <scope>NUCLEOTIDE SEQUENCE</scope>
    <source>
        <strain evidence="1">RS0144</strain>
    </source>
</reference>
<dbReference type="AlphaFoldDB" id="A0AAV5T685"/>
<sequence>EEPLELFSFEDKIPQQNLIRDKVCKMEVEDEDEMAPSHFDVSAFGPPISHFPIPSFPLEPKEEIIKAEDNIDEDGKNG</sequence>
<organism evidence="1 2">
    <name type="scientific">Pristionchus entomophagus</name>
    <dbReference type="NCBI Taxonomy" id="358040"/>
    <lineage>
        <taxon>Eukaryota</taxon>
        <taxon>Metazoa</taxon>
        <taxon>Ecdysozoa</taxon>
        <taxon>Nematoda</taxon>
        <taxon>Chromadorea</taxon>
        <taxon>Rhabditida</taxon>
        <taxon>Rhabditina</taxon>
        <taxon>Diplogasteromorpha</taxon>
        <taxon>Diplogasteroidea</taxon>
        <taxon>Neodiplogasteridae</taxon>
        <taxon>Pristionchus</taxon>
    </lineage>
</organism>
<feature type="non-terminal residue" evidence="1">
    <location>
        <position position="78"/>
    </location>
</feature>
<dbReference type="EMBL" id="BTSX01000003">
    <property type="protein sequence ID" value="GMS91036.1"/>
    <property type="molecule type" value="Genomic_DNA"/>
</dbReference>
<feature type="non-terminal residue" evidence="1">
    <location>
        <position position="1"/>
    </location>
</feature>
<comment type="caution">
    <text evidence="1">The sequence shown here is derived from an EMBL/GenBank/DDBJ whole genome shotgun (WGS) entry which is preliminary data.</text>
</comment>
<evidence type="ECO:0000313" key="2">
    <source>
        <dbReference type="Proteomes" id="UP001432027"/>
    </source>
</evidence>